<dbReference type="NCBIfam" id="NF047389">
    <property type="entry name" value="ATPase_Sll1717"/>
    <property type="match status" value="1"/>
</dbReference>
<evidence type="ECO:0000313" key="2">
    <source>
        <dbReference type="Proteomes" id="UP000812844"/>
    </source>
</evidence>
<protein>
    <submittedName>
        <fullName evidence="1">Uncharacterized protein</fullName>
    </submittedName>
</protein>
<dbReference type="Proteomes" id="UP000812844">
    <property type="component" value="Unassembled WGS sequence"/>
</dbReference>
<dbReference type="RefSeq" id="WP_219080958.1">
    <property type="nucleotide sequence ID" value="NZ_JAHBBD010000007.1"/>
</dbReference>
<accession>A0ABS6W7Y5</accession>
<sequence length="506" mass="58942">MNENNIQQSIISMKVFYKKFGLKEYPFNIYTAENEKEYARNIFTDPENYDSINESFEAGRSLIIRGNRGTGKTALLNDLMLNDHSSTCLTLLIDDFSSLQLHPSITDYYNLIIKNIVLSLFFKLFEERKRLKSLSKDDRLFLSFLLAKYTDTITKNQLARKIEEIQLPFVKRWIKLHVNSITTFLNYGITAATNTVNTIINNYYGLPLVQESQIHAILPKINLDVDTNFNSIETSYSMLLQICTLAHKLGYKKIVVFFDKFDEDGRMNNDAEIISSFILPLLCDNKLLENSDIQLVVSVWEVPFKRILVKVRSQKHYCPLLSWPTTFLTQALNKRLSFFSDNKINDYRVLFSDDVSQDDFDNIFNLCNGNPRDLWHIFNQMFQAQYSLNPYVEKICHDAVSKGLNSFITNFNFYEYYPKKPNSRANTMDVYSYIKHLLKLHSERFTKNQLKEFANTGSSTNNYVVQMEAIGLVENTHEKQNKGVVYRISDPKVVYAMKHQIDISKL</sequence>
<dbReference type="InterPro" id="IPR059206">
    <property type="entry name" value="Sll1717-like"/>
</dbReference>
<dbReference type="EMBL" id="JAHBBD010000007">
    <property type="protein sequence ID" value="MBW3082609.1"/>
    <property type="molecule type" value="Genomic_DNA"/>
</dbReference>
<evidence type="ECO:0000313" key="1">
    <source>
        <dbReference type="EMBL" id="MBW3082609.1"/>
    </source>
</evidence>
<gene>
    <name evidence="1" type="ORF">KIH73_04310</name>
</gene>
<organism evidence="1 2">
    <name type="scientific">Bifidobacterium phasiani</name>
    <dbReference type="NCBI Taxonomy" id="2834431"/>
    <lineage>
        <taxon>Bacteria</taxon>
        <taxon>Bacillati</taxon>
        <taxon>Actinomycetota</taxon>
        <taxon>Actinomycetes</taxon>
        <taxon>Bifidobacteriales</taxon>
        <taxon>Bifidobacteriaceae</taxon>
        <taxon>Bifidobacterium</taxon>
    </lineage>
</organism>
<reference evidence="1 2" key="1">
    <citation type="submission" date="2021-05" db="EMBL/GenBank/DDBJ databases">
        <title>Phylogenetic classification of ten novel species belonging to the genus Bifidobacterium comprising B. colchicus sp. nov., B. abeli sp. nov., B. bicoloris sp. nov., B. guerezis sp. nov., B. rosaliae sp. nov., B. santillanensis sp. nov., B. argentati sp. nov., B. amazzoni sp. nov., B. pluviali sp. nov., and B. pinnaculum sp. nov.</title>
        <authorList>
            <person name="Lugli G.A."/>
            <person name="Ruiz Garcia L."/>
            <person name="Margolles A."/>
            <person name="Ventura M."/>
        </authorList>
    </citation>
    <scope>NUCLEOTIDE SEQUENCE [LARGE SCALE GENOMIC DNA]</scope>
    <source>
        <strain evidence="1 2">6T3</strain>
    </source>
</reference>
<name>A0ABS6W7Y5_9BIFI</name>
<comment type="caution">
    <text evidence="1">The sequence shown here is derived from an EMBL/GenBank/DDBJ whole genome shotgun (WGS) entry which is preliminary data.</text>
</comment>
<proteinExistence type="predicted"/>
<keyword evidence="2" id="KW-1185">Reference proteome</keyword>